<dbReference type="PANTHER" id="PTHR11092">
    <property type="entry name" value="SUGAR NUCLEOTIDE EPIMERASE RELATED"/>
    <property type="match status" value="1"/>
</dbReference>
<dbReference type="InterPro" id="IPR001509">
    <property type="entry name" value="Epimerase_deHydtase"/>
</dbReference>
<dbReference type="Gene3D" id="3.40.50.720">
    <property type="entry name" value="NAD(P)-binding Rossmann-like Domain"/>
    <property type="match status" value="1"/>
</dbReference>
<dbReference type="InterPro" id="IPR023393">
    <property type="entry name" value="START-like_dom_sf"/>
</dbReference>
<dbReference type="EMBL" id="VOAH01000011">
    <property type="protein sequence ID" value="TVP39795.1"/>
    <property type="molecule type" value="Genomic_DNA"/>
</dbReference>
<dbReference type="Pfam" id="PF03364">
    <property type="entry name" value="Polyketide_cyc"/>
    <property type="match status" value="1"/>
</dbReference>
<sequence>MKQSSDNSNKTTFFIKRVEIPYEVHDVFNYHARDRALDRLIPPWSFLKIIKRNNGLENGATCILKLEYGPLKFKWIAEHFGYVQDQIFQDKMIKGPLKTWEHTHSFTPNKLSGCIMEDKIKYSLPYGLNRLHILGNRLEKTLYQMFSYRHRILQNDLKLWDLLKENKGKKILISGSTGFIGSALIPFLDTAGEHKISRLVRPTSDHYESGNSSNCRVWDPETGNVDPSDLEGFDTIIHLSGDNIGGRWSKIKKKRIRDSRVKTTELLCNAIKKLKKPPSTLICASAIGYYGSRGEEVVTEETSAGEGFLAKLCVDWEAEAKSVEAMDIRVVNARFGLILSPKGGILKLLTLASHYKLGIGFGDGSNVFNWVSIEDVIGSILYSIGNTTICGPINVVSPNPVKASYFSEIISKILDNQIFLRIGSGSMKLAMGEFADTINDSNGVVKPQKLMASGYPFMNTSFEDAARLLLGRQI</sequence>
<feature type="domain" description="NAD-dependent epimerase/dehydratase" evidence="1">
    <location>
        <begin position="171"/>
        <end position="384"/>
    </location>
</feature>
<proteinExistence type="predicted"/>
<dbReference type="InterPro" id="IPR036291">
    <property type="entry name" value="NAD(P)-bd_dom_sf"/>
</dbReference>
<evidence type="ECO:0000259" key="1">
    <source>
        <dbReference type="Pfam" id="PF01370"/>
    </source>
</evidence>
<reference evidence="3 4" key="1">
    <citation type="journal article" date="2019" name="Front. Microbiol.">
        <title>Ammonia Oxidation by the Arctic Terrestrial Thaumarchaeote Candidatus Nitrosocosmicus arcticus Is Stimulated by Increasing Temperatures.</title>
        <authorList>
            <person name="Alves R.J.E."/>
            <person name="Kerou M."/>
            <person name="Zappe A."/>
            <person name="Bittner R."/>
            <person name="Abby S.S."/>
            <person name="Schmidt H.A."/>
            <person name="Pfeifer K."/>
            <person name="Schleper C."/>
        </authorList>
    </citation>
    <scope>NUCLEOTIDE SEQUENCE [LARGE SCALE GENOMIC DNA]</scope>
    <source>
        <strain evidence="3 4">Kfb</strain>
    </source>
</reference>
<evidence type="ECO:0000259" key="2">
    <source>
        <dbReference type="Pfam" id="PF03364"/>
    </source>
</evidence>
<keyword evidence="4" id="KW-1185">Reference proteome</keyword>
<name>A0A557ST72_9ARCH</name>
<protein>
    <recommendedName>
        <fullName evidence="5">TIGR01777 family protein</fullName>
    </recommendedName>
</protein>
<dbReference type="Gene3D" id="3.30.530.20">
    <property type="match status" value="1"/>
</dbReference>
<dbReference type="SUPFAM" id="SSF51735">
    <property type="entry name" value="NAD(P)-binding Rossmann-fold domains"/>
    <property type="match status" value="1"/>
</dbReference>
<accession>A0A557ST72</accession>
<comment type="caution">
    <text evidence="3">The sequence shown here is derived from an EMBL/GenBank/DDBJ whole genome shotgun (WGS) entry which is preliminary data.</text>
</comment>
<dbReference type="Proteomes" id="UP000315289">
    <property type="component" value="Unassembled WGS sequence"/>
</dbReference>
<dbReference type="InterPro" id="IPR010099">
    <property type="entry name" value="SDR39U1"/>
</dbReference>
<dbReference type="Pfam" id="PF01370">
    <property type="entry name" value="Epimerase"/>
    <property type="match status" value="1"/>
</dbReference>
<dbReference type="AlphaFoldDB" id="A0A557ST72"/>
<organism evidence="3 4">
    <name type="scientific">Candidatus Nitrosocosmicus arcticus</name>
    <dbReference type="NCBI Taxonomy" id="2035267"/>
    <lineage>
        <taxon>Archaea</taxon>
        <taxon>Nitrososphaerota</taxon>
        <taxon>Nitrososphaeria</taxon>
        <taxon>Nitrososphaerales</taxon>
        <taxon>Nitrososphaeraceae</taxon>
        <taxon>Candidatus Nitrosocosmicus</taxon>
    </lineage>
</organism>
<dbReference type="NCBIfam" id="TIGR01777">
    <property type="entry name" value="yfcH"/>
    <property type="match status" value="1"/>
</dbReference>
<dbReference type="InterPro" id="IPR005031">
    <property type="entry name" value="COQ10_START"/>
</dbReference>
<evidence type="ECO:0000313" key="4">
    <source>
        <dbReference type="Proteomes" id="UP000315289"/>
    </source>
</evidence>
<dbReference type="CDD" id="cd07820">
    <property type="entry name" value="SRPBCC_3"/>
    <property type="match status" value="1"/>
</dbReference>
<evidence type="ECO:0008006" key="5">
    <source>
        <dbReference type="Google" id="ProtNLM"/>
    </source>
</evidence>
<dbReference type="RefSeq" id="WP_144732570.1">
    <property type="nucleotide sequence ID" value="NZ_ML675587.1"/>
</dbReference>
<gene>
    <name evidence="3" type="ORF">NARC_110006</name>
</gene>
<dbReference type="OrthoDB" id="10357at2157"/>
<feature type="domain" description="Coenzyme Q-binding protein COQ10 START" evidence="2">
    <location>
        <begin position="20"/>
        <end position="124"/>
    </location>
</feature>
<evidence type="ECO:0000313" key="3">
    <source>
        <dbReference type="EMBL" id="TVP39795.1"/>
    </source>
</evidence>
<dbReference type="PANTHER" id="PTHR11092:SF0">
    <property type="entry name" value="EPIMERASE FAMILY PROTEIN SDR39U1"/>
    <property type="match status" value="1"/>
</dbReference>
<dbReference type="SUPFAM" id="SSF55961">
    <property type="entry name" value="Bet v1-like"/>
    <property type="match status" value="1"/>
</dbReference>